<reference evidence="1 2" key="1">
    <citation type="submission" date="2023-02" db="EMBL/GenBank/DDBJ databases">
        <title>LHISI_Scaffold_Assembly.</title>
        <authorList>
            <person name="Stuart O.P."/>
            <person name="Cleave R."/>
            <person name="Magrath M.J.L."/>
            <person name="Mikheyev A.S."/>
        </authorList>
    </citation>
    <scope>NUCLEOTIDE SEQUENCE [LARGE SCALE GENOMIC DNA]</scope>
    <source>
        <strain evidence="1">Daus_M_001</strain>
        <tissue evidence="1">Leg muscle</tissue>
    </source>
</reference>
<keyword evidence="2" id="KW-1185">Reference proteome</keyword>
<dbReference type="Proteomes" id="UP001159363">
    <property type="component" value="Chromosome 1"/>
</dbReference>
<evidence type="ECO:0000313" key="2">
    <source>
        <dbReference type="Proteomes" id="UP001159363"/>
    </source>
</evidence>
<sequence length="64" mass="7258">MYACLTTRSDICAAVNFYSQFQTDATEVQWVDLKRVLSDVPLLGYADADFANRPDRKSVTGYLF</sequence>
<evidence type="ECO:0000313" key="1">
    <source>
        <dbReference type="EMBL" id="KAJ8896443.1"/>
    </source>
</evidence>
<organism evidence="1 2">
    <name type="scientific">Dryococelus australis</name>
    <dbReference type="NCBI Taxonomy" id="614101"/>
    <lineage>
        <taxon>Eukaryota</taxon>
        <taxon>Metazoa</taxon>
        <taxon>Ecdysozoa</taxon>
        <taxon>Arthropoda</taxon>
        <taxon>Hexapoda</taxon>
        <taxon>Insecta</taxon>
        <taxon>Pterygota</taxon>
        <taxon>Neoptera</taxon>
        <taxon>Polyneoptera</taxon>
        <taxon>Phasmatodea</taxon>
        <taxon>Verophasmatodea</taxon>
        <taxon>Anareolatae</taxon>
        <taxon>Phasmatidae</taxon>
        <taxon>Eurycanthinae</taxon>
        <taxon>Dryococelus</taxon>
    </lineage>
</organism>
<accession>A0ABQ9IIC8</accession>
<gene>
    <name evidence="1" type="ORF">PR048_001787</name>
</gene>
<comment type="caution">
    <text evidence="1">The sequence shown here is derived from an EMBL/GenBank/DDBJ whole genome shotgun (WGS) entry which is preliminary data.</text>
</comment>
<protein>
    <submittedName>
        <fullName evidence="1">Uncharacterized protein</fullName>
    </submittedName>
</protein>
<proteinExistence type="predicted"/>
<dbReference type="EMBL" id="JARBHB010000001">
    <property type="protein sequence ID" value="KAJ8896443.1"/>
    <property type="molecule type" value="Genomic_DNA"/>
</dbReference>
<name>A0ABQ9IIC8_9NEOP</name>